<dbReference type="PANTHER" id="PTHR16311">
    <property type="entry name" value="THROMBOSPONDIN TYPE I DOMAIN-CONTAINING 1"/>
    <property type="match status" value="1"/>
</dbReference>
<keyword evidence="7" id="KW-1185">Reference proteome</keyword>
<dbReference type="InterPro" id="IPR000884">
    <property type="entry name" value="TSP1_rpt"/>
</dbReference>
<reference evidence="6" key="2">
    <citation type="submission" date="2025-08" db="UniProtKB">
        <authorList>
            <consortium name="Ensembl"/>
        </authorList>
    </citation>
    <scope>IDENTIFICATION</scope>
</reference>
<protein>
    <submittedName>
        <fullName evidence="6">Uncharacterized protein</fullName>
    </submittedName>
</protein>
<keyword evidence="3" id="KW-1015">Disulfide bond</keyword>
<reference evidence="6 7" key="1">
    <citation type="submission" date="2020-06" db="EMBL/GenBank/DDBJ databases">
        <authorList>
            <consortium name="Wellcome Sanger Institute Data Sharing"/>
        </authorList>
    </citation>
    <scope>NUCLEOTIDE SEQUENCE [LARGE SCALE GENOMIC DNA]</scope>
</reference>
<dbReference type="Proteomes" id="UP000694580">
    <property type="component" value="Chromosome 1"/>
</dbReference>
<evidence type="ECO:0000256" key="1">
    <source>
        <dbReference type="ARBA" id="ARBA00022729"/>
    </source>
</evidence>
<reference evidence="6" key="3">
    <citation type="submission" date="2025-09" db="UniProtKB">
        <authorList>
            <consortium name="Ensembl"/>
        </authorList>
    </citation>
    <scope>IDENTIFICATION</scope>
</reference>
<dbReference type="AlphaFoldDB" id="A0AAY4BT70"/>
<keyword evidence="1 5" id="KW-0732">Signal</keyword>
<feature type="chain" id="PRO_5044310747" evidence="5">
    <location>
        <begin position="23"/>
        <end position="249"/>
    </location>
</feature>
<feature type="signal peptide" evidence="5">
    <location>
        <begin position="1"/>
        <end position="22"/>
    </location>
</feature>
<dbReference type="Pfam" id="PF00090">
    <property type="entry name" value="TSP_1"/>
    <property type="match status" value="2"/>
</dbReference>
<dbReference type="PANTHER" id="PTHR16311:SF3">
    <property type="entry name" value="THROMBOSPONDIN TYPE-1 DOMAIN-CONTAINING PROTEIN 1"/>
    <property type="match status" value="1"/>
</dbReference>
<dbReference type="PRINTS" id="PR01705">
    <property type="entry name" value="TSP1REPEAT"/>
</dbReference>
<dbReference type="InterPro" id="IPR038877">
    <property type="entry name" value="THSD1"/>
</dbReference>
<dbReference type="SMART" id="SM00209">
    <property type="entry name" value="TSP1"/>
    <property type="match status" value="2"/>
</dbReference>
<dbReference type="GO" id="GO:0071944">
    <property type="term" value="C:cell periphery"/>
    <property type="evidence" value="ECO:0007669"/>
    <property type="project" value="TreeGrafter"/>
</dbReference>
<evidence type="ECO:0000256" key="3">
    <source>
        <dbReference type="ARBA" id="ARBA00023157"/>
    </source>
</evidence>
<sequence length="249" mass="27077">MLPTLQFPALPFVLLFFPPTASLWSSYSCSSTHAETLLWGRGAHRKRFAFSSGQEEAGWSPWSEWTQCSVTCGRGTQTRGRSCDRITNNCEGSSVQTRDCFLQECDKRCESPDGGWSHWSPWSSCSVTCGEGVSTHIRLCNSPTPQMGGKVCDGVGRETKKCVQPACPVDGGWGPAKWSPTPASCSTESTAVRTQSPDTTACPAALLWPAALWPWSGGGTAKKQASRALPVQTHEDRIAELLLWRACMI</sequence>
<keyword evidence="4" id="KW-0325">Glycoprotein</keyword>
<dbReference type="Gene3D" id="2.20.100.10">
    <property type="entry name" value="Thrombospondin type-1 (TSP1) repeat"/>
    <property type="match status" value="2"/>
</dbReference>
<evidence type="ECO:0000256" key="4">
    <source>
        <dbReference type="ARBA" id="ARBA00023180"/>
    </source>
</evidence>
<evidence type="ECO:0000256" key="5">
    <source>
        <dbReference type="SAM" id="SignalP"/>
    </source>
</evidence>
<keyword evidence="2" id="KW-0677">Repeat</keyword>
<evidence type="ECO:0000256" key="2">
    <source>
        <dbReference type="ARBA" id="ARBA00022737"/>
    </source>
</evidence>
<accession>A0AAY4BT70</accession>
<proteinExistence type="predicted"/>
<organism evidence="6 7">
    <name type="scientific">Denticeps clupeoides</name>
    <name type="common">denticle herring</name>
    <dbReference type="NCBI Taxonomy" id="299321"/>
    <lineage>
        <taxon>Eukaryota</taxon>
        <taxon>Metazoa</taxon>
        <taxon>Chordata</taxon>
        <taxon>Craniata</taxon>
        <taxon>Vertebrata</taxon>
        <taxon>Euteleostomi</taxon>
        <taxon>Actinopterygii</taxon>
        <taxon>Neopterygii</taxon>
        <taxon>Teleostei</taxon>
        <taxon>Clupei</taxon>
        <taxon>Clupeiformes</taxon>
        <taxon>Denticipitoidei</taxon>
        <taxon>Denticipitidae</taxon>
        <taxon>Denticeps</taxon>
    </lineage>
</organism>
<dbReference type="FunFam" id="2.20.100.10:FF:000007">
    <property type="entry name" value="Thrombospondin 1"/>
    <property type="match status" value="1"/>
</dbReference>
<evidence type="ECO:0000313" key="7">
    <source>
        <dbReference type="Proteomes" id="UP000694580"/>
    </source>
</evidence>
<name>A0AAY4BT70_9TELE</name>
<dbReference type="PROSITE" id="PS50092">
    <property type="entry name" value="TSP1"/>
    <property type="match status" value="2"/>
</dbReference>
<dbReference type="FunFam" id="2.20.100.10:FF:000004">
    <property type="entry name" value="Adhesion G protein-coupled receptor B2"/>
    <property type="match status" value="1"/>
</dbReference>
<dbReference type="Ensembl" id="ENSDCDT00010029772.1">
    <property type="protein sequence ID" value="ENSDCDP00010024098.1"/>
    <property type="gene ID" value="ENSDCDG00010015233.1"/>
</dbReference>
<dbReference type="GeneTree" id="ENSGT00940000155832"/>
<dbReference type="SUPFAM" id="SSF82895">
    <property type="entry name" value="TSP-1 type 1 repeat"/>
    <property type="match status" value="2"/>
</dbReference>
<evidence type="ECO:0000313" key="6">
    <source>
        <dbReference type="Ensembl" id="ENSDCDP00010024098.1"/>
    </source>
</evidence>
<dbReference type="InterPro" id="IPR036383">
    <property type="entry name" value="TSP1_rpt_sf"/>
</dbReference>